<sequence>MTQTVYFIMQASTQQQFQQIHQALNAGTEQRQAKVLGRVLADLACEVIDQAFAVLLRTPGITRSTSVEDQQAQASEKVVSQILAQIRKYMPYAVSMFANDRLLPMVNYLEQSMFEIDGRAYLSYRIPDRLSVELLQKIDQIRAGDERSVVDAFRSLVTLIDTGVDALIVHPKQMLKFNLIINKTLDGVIHVCTRMGYQRLEKVASQLTAPQAIPYLDHFVAFIQQPSAHSAQATELIEEP</sequence>
<protein>
    <submittedName>
        <fullName evidence="1">Uncharacterized protein</fullName>
    </submittedName>
</protein>
<accession>A0A4R1Y492</accession>
<organism evidence="1 2">
    <name type="scientific">Acinetobacter calcoaceticus</name>
    <dbReference type="NCBI Taxonomy" id="471"/>
    <lineage>
        <taxon>Bacteria</taxon>
        <taxon>Pseudomonadati</taxon>
        <taxon>Pseudomonadota</taxon>
        <taxon>Gammaproteobacteria</taxon>
        <taxon>Moraxellales</taxon>
        <taxon>Moraxellaceae</taxon>
        <taxon>Acinetobacter</taxon>
        <taxon>Acinetobacter calcoaceticus/baumannii complex</taxon>
    </lineage>
</organism>
<evidence type="ECO:0000313" key="1">
    <source>
        <dbReference type="EMBL" id="TCM69775.1"/>
    </source>
</evidence>
<proteinExistence type="predicted"/>
<evidence type="ECO:0000313" key="2">
    <source>
        <dbReference type="Proteomes" id="UP000294963"/>
    </source>
</evidence>
<dbReference type="AlphaFoldDB" id="A0A4R1Y492"/>
<dbReference type="OrthoDB" id="9127034at2"/>
<comment type="caution">
    <text evidence="1">The sequence shown here is derived from an EMBL/GenBank/DDBJ whole genome shotgun (WGS) entry which is preliminary data.</text>
</comment>
<name>A0A4R1Y492_ACICA</name>
<gene>
    <name evidence="1" type="ORF">EC844_10234</name>
</gene>
<dbReference type="Proteomes" id="UP000294963">
    <property type="component" value="Unassembled WGS sequence"/>
</dbReference>
<reference evidence="1 2" key="1">
    <citation type="submission" date="2019-03" db="EMBL/GenBank/DDBJ databases">
        <title>Genomic analyses of the natural microbiome of Caenorhabditis elegans.</title>
        <authorList>
            <person name="Samuel B."/>
        </authorList>
    </citation>
    <scope>NUCLEOTIDE SEQUENCE [LARGE SCALE GENOMIC DNA]</scope>
    <source>
        <strain evidence="1 2">JUb89</strain>
    </source>
</reference>
<dbReference type="EMBL" id="SLVJ01000002">
    <property type="protein sequence ID" value="TCM69775.1"/>
    <property type="molecule type" value="Genomic_DNA"/>
</dbReference>
<keyword evidence="2" id="KW-1185">Reference proteome</keyword>